<reference evidence="4" key="1">
    <citation type="journal article" date="2019" name="Int. J. Syst. Evol. Microbiol.">
        <title>The Global Catalogue of Microorganisms (GCM) 10K type strain sequencing project: providing services to taxonomists for standard genome sequencing and annotation.</title>
        <authorList>
            <consortium name="The Broad Institute Genomics Platform"/>
            <consortium name="The Broad Institute Genome Sequencing Center for Infectious Disease"/>
            <person name="Wu L."/>
            <person name="Ma J."/>
        </authorList>
    </citation>
    <scope>NUCLEOTIDE SEQUENCE [LARGE SCALE GENOMIC DNA]</scope>
    <source>
        <strain evidence="4">CCUG 54939</strain>
    </source>
</reference>
<dbReference type="EMBL" id="JBHSAF010000007">
    <property type="protein sequence ID" value="MFC3913556.1"/>
    <property type="molecule type" value="Genomic_DNA"/>
</dbReference>
<dbReference type="PANTHER" id="PTHR33406:SF13">
    <property type="entry name" value="MEMBRANE PROTEIN YDFJ"/>
    <property type="match status" value="1"/>
</dbReference>
<name>A0ABV8CN70_9GAMM</name>
<dbReference type="PANTHER" id="PTHR33406">
    <property type="entry name" value="MEMBRANE PROTEIN MJ1562-RELATED"/>
    <property type="match status" value="1"/>
</dbReference>
<keyword evidence="1" id="KW-1133">Transmembrane helix</keyword>
<dbReference type="SUPFAM" id="SSF82866">
    <property type="entry name" value="Multidrug efflux transporter AcrB transmembrane domain"/>
    <property type="match status" value="2"/>
</dbReference>
<keyword evidence="4" id="KW-1185">Reference proteome</keyword>
<keyword evidence="1" id="KW-0472">Membrane</keyword>
<keyword evidence="1" id="KW-0812">Transmembrane</keyword>
<protein>
    <submittedName>
        <fullName evidence="3">MMPL family transporter</fullName>
    </submittedName>
</protein>
<organism evidence="3 4">
    <name type="scientific">Pseudaeromonas sharmana</name>
    <dbReference type="NCBI Taxonomy" id="328412"/>
    <lineage>
        <taxon>Bacteria</taxon>
        <taxon>Pseudomonadati</taxon>
        <taxon>Pseudomonadota</taxon>
        <taxon>Gammaproteobacteria</taxon>
        <taxon>Aeromonadales</taxon>
        <taxon>Aeromonadaceae</taxon>
        <taxon>Pseudaeromonas</taxon>
    </lineage>
</organism>
<dbReference type="Gene3D" id="1.20.1640.10">
    <property type="entry name" value="Multidrug efflux transporter AcrB transmembrane domain"/>
    <property type="match status" value="2"/>
</dbReference>
<feature type="transmembrane region" description="Helical" evidence="1">
    <location>
        <begin position="349"/>
        <end position="369"/>
    </location>
</feature>
<feature type="transmembrane region" description="Helical" evidence="1">
    <location>
        <begin position="375"/>
        <end position="397"/>
    </location>
</feature>
<feature type="transmembrane region" description="Helical" evidence="1">
    <location>
        <begin position="258"/>
        <end position="277"/>
    </location>
</feature>
<dbReference type="InterPro" id="IPR050545">
    <property type="entry name" value="Mycobact_MmpL"/>
</dbReference>
<feature type="transmembrane region" description="Helical" evidence="1">
    <location>
        <begin position="750"/>
        <end position="772"/>
    </location>
</feature>
<feature type="transmembrane region" description="Helical" evidence="1">
    <location>
        <begin position="684"/>
        <end position="705"/>
    </location>
</feature>
<sequence length="784" mass="86847">MLSGNCSTDRLQRRWRWLGWGWLLLVVLMMALLAWRLPTAQVNSSVLALLPHDEADTPLAAWQAPMAERIDRQLLWLVHAPAGAEAAAWWQQQLQQLDGLTHLVGADPALPQHWGQFYAQYRYQLANPAIEARLQQGAAAWLHWVQGQIYSPFAGVSAREWQQDPLLLTRQMVSGQASGSLRMQQGWLVSKDEAGRDWYLVRTELAGSAFDLTRSHRLVTALDQLQQQLVQRFPGAMLLQRGTLFYSEHAAELAKADISTIGLGSLLGVMLVIWWAFRGLRPLWLCMLPLGVGLVAGLLAVLLCFGQIHLFTLVISSSLIGISDDYSLHYLSERRLHPDEAPWATAVRLWRPLLMALLTTLLGYLLLWLAPFPGLQQMAVFSLAGLLASFITVFCWMPGLVGQMTRRPLPARSWMEAWLALWQRSRLLRRGAPLLLLLPAMYGISQLVVDDDVRRLQPLPAELQRQEQQIAHLTGQGSELSGFLVSAASAEQTLQRAEQLESVLATLKRQGVIADYRNLVTALPSQARQQTRYQALTQMADQVAKGLPHGDQPSAAMPPFQPLTPQAWLASPVSQGWRLLWLQQGERVALLVPVQGVQDALALQQATAGLTDVHWQDKRQSWSDLFARYRMLLAALLGAGILLSGLFMCYRLGWRPTLRILVTNGLALLLATAVLGMVGMPFTLFSLLALSLVFGIGVDYGLFFAHCSADEPQGEAARERRVATLLAILLANLTTQLAFGLLAFSHTQAIASFGLVLSVGVLVSFLLAPLALPRATQREEASRG</sequence>
<dbReference type="Pfam" id="PF02460">
    <property type="entry name" value="Patched"/>
    <property type="match status" value="1"/>
</dbReference>
<gene>
    <name evidence="3" type="ORF">ACFOSS_08765</name>
</gene>
<feature type="transmembrane region" description="Helical" evidence="1">
    <location>
        <begin position="725"/>
        <end position="744"/>
    </location>
</feature>
<evidence type="ECO:0000313" key="3">
    <source>
        <dbReference type="EMBL" id="MFC3913556.1"/>
    </source>
</evidence>
<proteinExistence type="predicted"/>
<feature type="transmembrane region" description="Helical" evidence="1">
    <location>
        <begin position="631"/>
        <end position="650"/>
    </location>
</feature>
<feature type="transmembrane region" description="Helical" evidence="1">
    <location>
        <begin position="657"/>
        <end position="678"/>
    </location>
</feature>
<feature type="transmembrane region" description="Helical" evidence="1">
    <location>
        <begin position="284"/>
        <end position="302"/>
    </location>
</feature>
<feature type="transmembrane region" description="Helical" evidence="1">
    <location>
        <begin position="17"/>
        <end position="35"/>
    </location>
</feature>
<comment type="caution">
    <text evidence="3">The sequence shown here is derived from an EMBL/GenBank/DDBJ whole genome shotgun (WGS) entry which is preliminary data.</text>
</comment>
<evidence type="ECO:0000313" key="4">
    <source>
        <dbReference type="Proteomes" id="UP001595692"/>
    </source>
</evidence>
<dbReference type="RefSeq" id="WP_377151933.1">
    <property type="nucleotide sequence ID" value="NZ_JBHSAF010000007.1"/>
</dbReference>
<dbReference type="InterPro" id="IPR003392">
    <property type="entry name" value="PTHD_SSD"/>
</dbReference>
<evidence type="ECO:0000256" key="1">
    <source>
        <dbReference type="SAM" id="Phobius"/>
    </source>
</evidence>
<accession>A0ABV8CN70</accession>
<evidence type="ECO:0000259" key="2">
    <source>
        <dbReference type="Pfam" id="PF02460"/>
    </source>
</evidence>
<dbReference type="Proteomes" id="UP001595692">
    <property type="component" value="Unassembled WGS sequence"/>
</dbReference>
<feature type="domain" description="Patched" evidence="2">
    <location>
        <begin position="661"/>
        <end position="766"/>
    </location>
</feature>